<sequence>MLFKDARTLYVVEWRRERKIQEFQSVISNQNTGTGTLCLDRKVVKLDLFPEITNQEIVIEREKILENSDNNDLQTHLLTPRAPTEA</sequence>
<dbReference type="AlphaFoldDB" id="A0A2S4UZB2"/>
<dbReference type="VEuPathDB" id="FungiDB:PSTT_11682"/>
<evidence type="ECO:0000313" key="2">
    <source>
        <dbReference type="Proteomes" id="UP000239156"/>
    </source>
</evidence>
<proteinExistence type="predicted"/>
<organism evidence="1 2">
    <name type="scientific">Puccinia striiformis</name>
    <dbReference type="NCBI Taxonomy" id="27350"/>
    <lineage>
        <taxon>Eukaryota</taxon>
        <taxon>Fungi</taxon>
        <taxon>Dikarya</taxon>
        <taxon>Basidiomycota</taxon>
        <taxon>Pucciniomycotina</taxon>
        <taxon>Pucciniomycetes</taxon>
        <taxon>Pucciniales</taxon>
        <taxon>Pucciniaceae</taxon>
        <taxon>Puccinia</taxon>
    </lineage>
</organism>
<evidence type="ECO:0000313" key="1">
    <source>
        <dbReference type="EMBL" id="POW02584.1"/>
    </source>
</evidence>
<name>A0A2S4UZB2_9BASI</name>
<comment type="caution">
    <text evidence="1">The sequence shown here is derived from an EMBL/GenBank/DDBJ whole genome shotgun (WGS) entry which is preliminary data.</text>
</comment>
<reference evidence="1" key="1">
    <citation type="submission" date="2017-12" db="EMBL/GenBank/DDBJ databases">
        <title>Gene loss provides genomic basis for host adaptation in cereal stripe rust fungi.</title>
        <authorList>
            <person name="Xia C."/>
        </authorList>
    </citation>
    <scope>NUCLEOTIDE SEQUENCE [LARGE SCALE GENOMIC DNA]</scope>
    <source>
        <strain evidence="1">93-210</strain>
    </source>
</reference>
<dbReference type="EMBL" id="PKSL01000140">
    <property type="protein sequence ID" value="POW02584.1"/>
    <property type="molecule type" value="Genomic_DNA"/>
</dbReference>
<keyword evidence="2" id="KW-1185">Reference proteome</keyword>
<gene>
    <name evidence="1" type="ORF">PSTT_11682</name>
</gene>
<protein>
    <submittedName>
        <fullName evidence="1">Uncharacterized protein</fullName>
    </submittedName>
</protein>
<dbReference type="Proteomes" id="UP000239156">
    <property type="component" value="Unassembled WGS sequence"/>
</dbReference>
<accession>A0A2S4UZB2</accession>